<dbReference type="GO" id="GO:1990281">
    <property type="term" value="C:efflux pump complex"/>
    <property type="evidence" value="ECO:0007669"/>
    <property type="project" value="TreeGrafter"/>
</dbReference>
<dbReference type="InterPro" id="IPR006311">
    <property type="entry name" value="TAT_signal"/>
</dbReference>
<proteinExistence type="inferred from homology"/>
<dbReference type="GO" id="GO:0015562">
    <property type="term" value="F:efflux transmembrane transporter activity"/>
    <property type="evidence" value="ECO:0007669"/>
    <property type="project" value="TreeGrafter"/>
</dbReference>
<dbReference type="Gene3D" id="2.40.30.170">
    <property type="match status" value="1"/>
</dbReference>
<dbReference type="Proteomes" id="UP000285123">
    <property type="component" value="Unassembled WGS sequence"/>
</dbReference>
<dbReference type="Gene3D" id="1.10.287.470">
    <property type="entry name" value="Helix hairpin bin"/>
    <property type="match status" value="1"/>
</dbReference>
<dbReference type="RefSeq" id="WP_123590524.1">
    <property type="nucleotide sequence ID" value="NZ_AYKF01000068.1"/>
</dbReference>
<accession>A0A423Q0Y1</accession>
<evidence type="ECO:0000259" key="3">
    <source>
        <dbReference type="Pfam" id="PF25876"/>
    </source>
</evidence>
<dbReference type="Gene3D" id="2.40.420.20">
    <property type="match status" value="1"/>
</dbReference>
<dbReference type="InterPro" id="IPR058792">
    <property type="entry name" value="Beta-barrel_RND_2"/>
</dbReference>
<evidence type="ECO:0000259" key="4">
    <source>
        <dbReference type="Pfam" id="PF25954"/>
    </source>
</evidence>
<comment type="caution">
    <text evidence="5">The sequence shown here is derived from an EMBL/GenBank/DDBJ whole genome shotgun (WGS) entry which is preliminary data.</text>
</comment>
<evidence type="ECO:0000256" key="1">
    <source>
        <dbReference type="ARBA" id="ARBA00009477"/>
    </source>
</evidence>
<comment type="similarity">
    <text evidence="1">Belongs to the membrane fusion protein (MFP) (TC 8.A.1) family.</text>
</comment>
<evidence type="ECO:0000313" key="6">
    <source>
        <dbReference type="Proteomes" id="UP000285123"/>
    </source>
</evidence>
<dbReference type="InterPro" id="IPR006143">
    <property type="entry name" value="RND_pump_MFP"/>
</dbReference>
<evidence type="ECO:0000256" key="2">
    <source>
        <dbReference type="SAM" id="Coils"/>
    </source>
</evidence>
<dbReference type="Pfam" id="PF25876">
    <property type="entry name" value="HH_MFP_RND"/>
    <property type="match status" value="1"/>
</dbReference>
<protein>
    <submittedName>
        <fullName evidence="5">RND transporter</fullName>
    </submittedName>
</protein>
<gene>
    <name evidence="5" type="ORF">SAHL_06175</name>
</gene>
<dbReference type="EMBL" id="AYKF01000068">
    <property type="protein sequence ID" value="ROO31880.1"/>
    <property type="molecule type" value="Genomic_DNA"/>
</dbReference>
<dbReference type="NCBIfam" id="TIGR01730">
    <property type="entry name" value="RND_mfp"/>
    <property type="match status" value="1"/>
</dbReference>
<dbReference type="InterPro" id="IPR058624">
    <property type="entry name" value="MdtA-like_HH"/>
</dbReference>
<dbReference type="SUPFAM" id="SSF111369">
    <property type="entry name" value="HlyD-like secretion proteins"/>
    <property type="match status" value="1"/>
</dbReference>
<dbReference type="OrthoDB" id="9800613at2"/>
<feature type="coiled-coil region" evidence="2">
    <location>
        <begin position="98"/>
        <end position="139"/>
    </location>
</feature>
<dbReference type="AlphaFoldDB" id="A0A423Q0Y1"/>
<dbReference type="PANTHER" id="PTHR30469:SF15">
    <property type="entry name" value="HLYD FAMILY OF SECRETION PROTEINS"/>
    <property type="match status" value="1"/>
</dbReference>
<evidence type="ECO:0000313" key="5">
    <source>
        <dbReference type="EMBL" id="ROO31880.1"/>
    </source>
</evidence>
<dbReference type="PANTHER" id="PTHR30469">
    <property type="entry name" value="MULTIDRUG RESISTANCE PROTEIN MDTA"/>
    <property type="match status" value="1"/>
</dbReference>
<organism evidence="5 6">
    <name type="scientific">Salinisphaera orenii YIM 95161</name>
    <dbReference type="NCBI Taxonomy" id="1051139"/>
    <lineage>
        <taxon>Bacteria</taxon>
        <taxon>Pseudomonadati</taxon>
        <taxon>Pseudomonadota</taxon>
        <taxon>Gammaproteobacteria</taxon>
        <taxon>Salinisphaerales</taxon>
        <taxon>Salinisphaeraceae</taxon>
        <taxon>Salinisphaera</taxon>
    </lineage>
</organism>
<dbReference type="Gene3D" id="2.40.50.100">
    <property type="match status" value="1"/>
</dbReference>
<dbReference type="PROSITE" id="PS51318">
    <property type="entry name" value="TAT"/>
    <property type="match status" value="1"/>
</dbReference>
<keyword evidence="2" id="KW-0175">Coiled coil</keyword>
<reference evidence="5 6" key="1">
    <citation type="submission" date="2013-10" db="EMBL/GenBank/DDBJ databases">
        <title>Salinisphaera halophila YIM 95161 Genome Sequencing.</title>
        <authorList>
            <person name="Lai Q."/>
            <person name="Li C."/>
            <person name="Shao Z."/>
        </authorList>
    </citation>
    <scope>NUCLEOTIDE SEQUENCE [LARGE SCALE GENOMIC DNA]</scope>
    <source>
        <strain evidence="5 6">YIM 95161</strain>
    </source>
</reference>
<feature type="domain" description="Multidrug resistance protein MdtA-like alpha-helical hairpin" evidence="3">
    <location>
        <begin position="111"/>
        <end position="188"/>
    </location>
</feature>
<name>A0A423Q0Y1_9GAMM</name>
<dbReference type="Pfam" id="PF25954">
    <property type="entry name" value="Beta-barrel_RND_2"/>
    <property type="match status" value="1"/>
</dbReference>
<sequence length="397" mass="41732">MTTRRLLVILGVAALVAAALYWRSAPEPTEAAAATREVAVEITPVERAAIDDLREFSGSLEASARLTVAPKIAGQIERVAVDIGDTVARGDLLVTLDDDEYRQALAEAEAQLEVARAELDRAESDAANARRTLSRVRSLNDKGIAPDAELDDAESQAANARSALSVARAGIAEARARVETARVRLGYTEIDADWPGADDERVVGERSVEPGDTVAANTSLLSVVSVTPLTAVIQVPEAIYTRLAVGRSARLRVAGAAEATHNAVIERIAPVFDPDTRRARVELSVDNEGGRLAPGMFVRIGLVAEHLEAAPVVPRAALVERGGETGVFLVDEAAGVARFHAVEVAFRNRERAAIRSPATLDGQVVTLGQAQLEDGIAVDFDAGDAGGADAAEPPATP</sequence>
<feature type="domain" description="CusB-like beta-barrel" evidence="4">
    <location>
        <begin position="233"/>
        <end position="304"/>
    </location>
</feature>